<protein>
    <recommendedName>
        <fullName evidence="3">RING-type domain-containing protein</fullName>
    </recommendedName>
</protein>
<dbReference type="PROSITE" id="PS50089">
    <property type="entry name" value="ZF_RING_2"/>
    <property type="match status" value="1"/>
</dbReference>
<feature type="compositionally biased region" description="Polar residues" evidence="2">
    <location>
        <begin position="300"/>
        <end position="312"/>
    </location>
</feature>
<feature type="region of interest" description="Disordered" evidence="2">
    <location>
        <begin position="1"/>
        <end position="20"/>
    </location>
</feature>
<evidence type="ECO:0000256" key="1">
    <source>
        <dbReference type="PROSITE-ProRule" id="PRU00175"/>
    </source>
</evidence>
<keyword evidence="5" id="KW-1185">Reference proteome</keyword>
<dbReference type="PANTHER" id="PTHR10131">
    <property type="entry name" value="TNF RECEPTOR ASSOCIATED FACTOR"/>
    <property type="match status" value="1"/>
</dbReference>
<gene>
    <name evidence="4" type="ORF">HDU87_001415</name>
</gene>
<dbReference type="InterPro" id="IPR001841">
    <property type="entry name" value="Znf_RING"/>
</dbReference>
<dbReference type="GO" id="GO:0008270">
    <property type="term" value="F:zinc ion binding"/>
    <property type="evidence" value="ECO:0007669"/>
    <property type="project" value="UniProtKB-KW"/>
</dbReference>
<dbReference type="Proteomes" id="UP001212152">
    <property type="component" value="Unassembled WGS sequence"/>
</dbReference>
<dbReference type="EMBL" id="JADGJQ010000013">
    <property type="protein sequence ID" value="KAJ3181284.1"/>
    <property type="molecule type" value="Genomic_DNA"/>
</dbReference>
<name>A0AAD5TMS6_9FUNG</name>
<proteinExistence type="predicted"/>
<dbReference type="AlphaFoldDB" id="A0AAD5TMS6"/>
<dbReference type="InterPro" id="IPR013083">
    <property type="entry name" value="Znf_RING/FYVE/PHD"/>
</dbReference>
<evidence type="ECO:0000259" key="3">
    <source>
        <dbReference type="PROSITE" id="PS50089"/>
    </source>
</evidence>
<feature type="region of interest" description="Disordered" evidence="2">
    <location>
        <begin position="39"/>
        <end position="65"/>
    </location>
</feature>
<feature type="region of interest" description="Disordered" evidence="2">
    <location>
        <begin position="253"/>
        <end position="312"/>
    </location>
</feature>
<keyword evidence="1" id="KW-0862">Zinc</keyword>
<evidence type="ECO:0000313" key="4">
    <source>
        <dbReference type="EMBL" id="KAJ3181284.1"/>
    </source>
</evidence>
<comment type="caution">
    <text evidence="4">The sequence shown here is derived from an EMBL/GenBank/DDBJ whole genome shotgun (WGS) entry which is preliminary data.</text>
</comment>
<evidence type="ECO:0000256" key="2">
    <source>
        <dbReference type="SAM" id="MobiDB-lite"/>
    </source>
</evidence>
<keyword evidence="1" id="KW-0863">Zinc-finger</keyword>
<organism evidence="4 5">
    <name type="scientific">Geranomyces variabilis</name>
    <dbReference type="NCBI Taxonomy" id="109894"/>
    <lineage>
        <taxon>Eukaryota</taxon>
        <taxon>Fungi</taxon>
        <taxon>Fungi incertae sedis</taxon>
        <taxon>Chytridiomycota</taxon>
        <taxon>Chytridiomycota incertae sedis</taxon>
        <taxon>Chytridiomycetes</taxon>
        <taxon>Spizellomycetales</taxon>
        <taxon>Powellomycetaceae</taxon>
        <taxon>Geranomyces</taxon>
    </lineage>
</organism>
<feature type="domain" description="RING-type" evidence="3">
    <location>
        <begin position="98"/>
        <end position="138"/>
    </location>
</feature>
<reference evidence="4" key="1">
    <citation type="submission" date="2020-05" db="EMBL/GenBank/DDBJ databases">
        <title>Phylogenomic resolution of chytrid fungi.</title>
        <authorList>
            <person name="Stajich J.E."/>
            <person name="Amses K."/>
            <person name="Simmons R."/>
            <person name="Seto K."/>
            <person name="Myers J."/>
            <person name="Bonds A."/>
            <person name="Quandt C.A."/>
            <person name="Barry K."/>
            <person name="Liu P."/>
            <person name="Grigoriev I."/>
            <person name="Longcore J.E."/>
            <person name="James T.Y."/>
        </authorList>
    </citation>
    <scope>NUCLEOTIDE SEQUENCE</scope>
    <source>
        <strain evidence="4">JEL0379</strain>
    </source>
</reference>
<dbReference type="Gene3D" id="3.30.40.10">
    <property type="entry name" value="Zinc/RING finger domain, C3HC4 (zinc finger)"/>
    <property type="match status" value="1"/>
</dbReference>
<keyword evidence="1" id="KW-0479">Metal-binding</keyword>
<accession>A0AAD5TMS6</accession>
<dbReference type="SUPFAM" id="SSF57850">
    <property type="entry name" value="RING/U-box"/>
    <property type="match status" value="1"/>
</dbReference>
<sequence length="357" mass="38998">MVNAVSAKKPPVPAQPKRSFSQPLFSSLSSLSLNYPHQPPFSPPNSSDLSRNHEPGLVHQPRTASRNAAATTSVFAPVYNYIHPFDADDSPFAASVTCQLCLQVYATPLILPCCPTQRLCSTCLRRWLNARGTCPWCKTPVRVTDVQVDRALKAKVDDLDVCCVNRRQGCEWVGPRRYTLVHVAEECLMTDVPPPQTHSSALFQLSLLDSAAAPSAITALIPRGSSAAEVQQIPSRYLPAEIPERVSSVTNKAFANTPRPPIPFKKAGLRGSVLVPTRGQSTDVTAGDRPPPRRAASFDETGSSLASDDASFTSSLITEPTAVFEDEDHLSLSLYVRRRREQSSRTLETWGAPRNPR</sequence>
<evidence type="ECO:0000313" key="5">
    <source>
        <dbReference type="Proteomes" id="UP001212152"/>
    </source>
</evidence>
<dbReference type="PANTHER" id="PTHR10131:SF94">
    <property type="entry name" value="TNF RECEPTOR-ASSOCIATED FACTOR 4"/>
    <property type="match status" value="1"/>
</dbReference>
<feature type="region of interest" description="Disordered" evidence="2">
    <location>
        <begin position="337"/>
        <end position="357"/>
    </location>
</feature>